<accession>A0ABD1U6G9</accession>
<protein>
    <submittedName>
        <fullName evidence="1">Uncharacterized protein</fullName>
    </submittedName>
</protein>
<keyword evidence="2" id="KW-1185">Reference proteome</keyword>
<comment type="caution">
    <text evidence="1">The sequence shown here is derived from an EMBL/GenBank/DDBJ whole genome shotgun (WGS) entry which is preliminary data.</text>
</comment>
<name>A0ABD1U6G9_9LAMI</name>
<sequence length="180" mass="20526">MSVHLQIVIGMDQKDEQCGRIEVVYHKLSYAYCQFTSESLSLGKSLDPNGTETQVNENEFGEIDPSSYLEPELKAPEIFAKHVNAHKRGDCRWMKAAASKSLVRGVQGYLHDHEVSPKTMCLYHIHHGGVMLTKQNNLVYEHRDVDYMDYVYSSILNRQILDKLVEGVGLDLSMGFLYKN</sequence>
<dbReference type="AlphaFoldDB" id="A0ABD1U6G9"/>
<gene>
    <name evidence="1" type="ORF">Fot_24508</name>
</gene>
<proteinExistence type="predicted"/>
<evidence type="ECO:0000313" key="1">
    <source>
        <dbReference type="EMBL" id="KAL2520585.1"/>
    </source>
</evidence>
<dbReference type="EMBL" id="JBFOLJ010000007">
    <property type="protein sequence ID" value="KAL2520585.1"/>
    <property type="molecule type" value="Genomic_DNA"/>
</dbReference>
<evidence type="ECO:0000313" key="2">
    <source>
        <dbReference type="Proteomes" id="UP001604277"/>
    </source>
</evidence>
<dbReference type="Proteomes" id="UP001604277">
    <property type="component" value="Unassembled WGS sequence"/>
</dbReference>
<reference evidence="2" key="1">
    <citation type="submission" date="2024-07" db="EMBL/GenBank/DDBJ databases">
        <title>Two chromosome-level genome assemblies of Korean endemic species Abeliophyllum distichum and Forsythia ovata (Oleaceae).</title>
        <authorList>
            <person name="Jang H."/>
        </authorList>
    </citation>
    <scope>NUCLEOTIDE SEQUENCE [LARGE SCALE GENOMIC DNA]</scope>
</reference>
<organism evidence="1 2">
    <name type="scientific">Forsythia ovata</name>
    <dbReference type="NCBI Taxonomy" id="205694"/>
    <lineage>
        <taxon>Eukaryota</taxon>
        <taxon>Viridiplantae</taxon>
        <taxon>Streptophyta</taxon>
        <taxon>Embryophyta</taxon>
        <taxon>Tracheophyta</taxon>
        <taxon>Spermatophyta</taxon>
        <taxon>Magnoliopsida</taxon>
        <taxon>eudicotyledons</taxon>
        <taxon>Gunneridae</taxon>
        <taxon>Pentapetalae</taxon>
        <taxon>asterids</taxon>
        <taxon>lamiids</taxon>
        <taxon>Lamiales</taxon>
        <taxon>Oleaceae</taxon>
        <taxon>Forsythieae</taxon>
        <taxon>Forsythia</taxon>
    </lineage>
</organism>